<evidence type="ECO:0000313" key="5">
    <source>
        <dbReference type="Proteomes" id="UP001186944"/>
    </source>
</evidence>
<feature type="compositionally biased region" description="Polar residues" evidence="1">
    <location>
        <begin position="574"/>
        <end position="585"/>
    </location>
</feature>
<dbReference type="PROSITE" id="PS50017">
    <property type="entry name" value="DEATH_DOMAIN"/>
    <property type="match status" value="1"/>
</dbReference>
<organism evidence="4 5">
    <name type="scientific">Pinctada imbricata</name>
    <name type="common">Atlantic pearl-oyster</name>
    <name type="synonym">Pinctada martensii</name>
    <dbReference type="NCBI Taxonomy" id="66713"/>
    <lineage>
        <taxon>Eukaryota</taxon>
        <taxon>Metazoa</taxon>
        <taxon>Spiralia</taxon>
        <taxon>Lophotrochozoa</taxon>
        <taxon>Mollusca</taxon>
        <taxon>Bivalvia</taxon>
        <taxon>Autobranchia</taxon>
        <taxon>Pteriomorphia</taxon>
        <taxon>Pterioida</taxon>
        <taxon>Pterioidea</taxon>
        <taxon>Pteriidae</taxon>
        <taxon>Pinctada</taxon>
    </lineage>
</organism>
<evidence type="ECO:0000259" key="2">
    <source>
        <dbReference type="PROSITE" id="PS50017"/>
    </source>
</evidence>
<evidence type="ECO:0000313" key="4">
    <source>
        <dbReference type="EMBL" id="KAK3092975.1"/>
    </source>
</evidence>
<dbReference type="PROSITE" id="PS50209">
    <property type="entry name" value="CARD"/>
    <property type="match status" value="1"/>
</dbReference>
<dbReference type="EMBL" id="VSWD01000009">
    <property type="protein sequence ID" value="KAK3092975.1"/>
    <property type="molecule type" value="Genomic_DNA"/>
</dbReference>
<feature type="domain" description="Death" evidence="2">
    <location>
        <begin position="224"/>
        <end position="280"/>
    </location>
</feature>
<protein>
    <submittedName>
        <fullName evidence="4">Uncharacterized protein</fullName>
    </submittedName>
</protein>
<evidence type="ECO:0000256" key="1">
    <source>
        <dbReference type="SAM" id="MobiDB-lite"/>
    </source>
</evidence>
<dbReference type="InterPro" id="IPR000488">
    <property type="entry name" value="Death_dom"/>
</dbReference>
<proteinExistence type="predicted"/>
<dbReference type="CDD" id="cd01670">
    <property type="entry name" value="Death"/>
    <property type="match status" value="1"/>
</dbReference>
<feature type="compositionally biased region" description="Polar residues" evidence="1">
    <location>
        <begin position="554"/>
        <end position="566"/>
    </location>
</feature>
<comment type="caution">
    <text evidence="4">The sequence shown here is derived from an EMBL/GenBank/DDBJ whole genome shotgun (WGS) entry which is preliminary data.</text>
</comment>
<dbReference type="InterPro" id="IPR001315">
    <property type="entry name" value="CARD"/>
</dbReference>
<keyword evidence="5" id="KW-1185">Reference proteome</keyword>
<dbReference type="AlphaFoldDB" id="A0AA88Y2Z3"/>
<evidence type="ECO:0000259" key="3">
    <source>
        <dbReference type="PROSITE" id="PS50209"/>
    </source>
</evidence>
<feature type="compositionally biased region" description="Low complexity" evidence="1">
    <location>
        <begin position="542"/>
        <end position="553"/>
    </location>
</feature>
<dbReference type="Gene3D" id="1.10.533.10">
    <property type="entry name" value="Death Domain, Fas"/>
    <property type="match status" value="2"/>
</dbReference>
<gene>
    <name evidence="4" type="ORF">FSP39_009565</name>
</gene>
<feature type="region of interest" description="Disordered" evidence="1">
    <location>
        <begin position="470"/>
        <end position="603"/>
    </location>
</feature>
<dbReference type="Proteomes" id="UP001186944">
    <property type="component" value="Unassembled WGS sequence"/>
</dbReference>
<accession>A0AA88Y2Z3</accession>
<feature type="compositionally biased region" description="Basic residues" evidence="1">
    <location>
        <begin position="523"/>
        <end position="535"/>
    </location>
</feature>
<dbReference type="SUPFAM" id="SSF47986">
    <property type="entry name" value="DEATH domain"/>
    <property type="match status" value="2"/>
</dbReference>
<sequence>MDDKHIYIVCSDRGEIEKVEKAIGDRRLHFSKIGDGELRHYHDLVEIKRNISECEIVLAAINQTFNYNSKLQYELAIAILLEKDIAILSDGTPLSEGFDYDFFCVTDQIEDSRWAETFVEIINGRCTCNTERKTDGSRSKRDELLQFTWSIEEDVTTKQLAKYEMGIENADEMPVEADKVSHRLLCSLLTKSEENISTKVNRIPDEIKDLCKKYQKKITKCHIRQIGRQLELEDHHLDVVDTFYEHGIPEMFWQLVKIWHESYPDRVSARKLRKALKSCNINTEETHMPQKHKDILNEMTEYLVNNLVDIDILMPQLISGNVLDDRTKPYVTSPRTRDQRSMRLLEVLETKEHGMTMIIDVFNKTGHEFLSEKILERLPGLKEQTRRKPFLAVSPSPRSSCSSETSLKVTNNYVQFNSKDRNTQHRSNDRLQDFKSYSAPASLWTATDDKHSILDAQDSAIEFLMQDESNKNVHKSKRSLDEDVQLPLRGGGRRNQRQSRVGQLNLHDLGSDGKKGISYKTRLQSKSKTPKHPKGNKGGDLPQHQAAAPTPQQNLKTPNAKTQSRQAQEETRKGQGTSTQKTQLHQTQRTTQKPTRPIKRKTHIRNADLGRSFATGCGAKIDRKSEVKDRGEIVWIEMRYRVLENGQDWTALEIGEDMDLVDVLDT</sequence>
<name>A0AA88Y2Z3_PINIB</name>
<dbReference type="InterPro" id="IPR011029">
    <property type="entry name" value="DEATH-like_dom_sf"/>
</dbReference>
<feature type="compositionally biased region" description="Low complexity" evidence="1">
    <location>
        <begin position="586"/>
        <end position="595"/>
    </location>
</feature>
<feature type="domain" description="CARD" evidence="3">
    <location>
        <begin position="288"/>
        <end position="351"/>
    </location>
</feature>
<dbReference type="GO" id="GO:0042981">
    <property type="term" value="P:regulation of apoptotic process"/>
    <property type="evidence" value="ECO:0007669"/>
    <property type="project" value="InterPro"/>
</dbReference>
<dbReference type="GO" id="GO:0007165">
    <property type="term" value="P:signal transduction"/>
    <property type="evidence" value="ECO:0007669"/>
    <property type="project" value="InterPro"/>
</dbReference>
<reference evidence="4" key="1">
    <citation type="submission" date="2019-08" db="EMBL/GenBank/DDBJ databases">
        <title>The improved chromosome-level genome for the pearl oyster Pinctada fucata martensii using PacBio sequencing and Hi-C.</title>
        <authorList>
            <person name="Zheng Z."/>
        </authorList>
    </citation>
    <scope>NUCLEOTIDE SEQUENCE</scope>
    <source>
        <strain evidence="4">ZZ-2019</strain>
        <tissue evidence="4">Adductor muscle</tissue>
    </source>
</reference>